<sequence>MDFFKQLDALDLQGDLKIVVTKNSDKLIVSVMLNNPKCGDKAANAILPLILKGTAEELDKGFFDNIAAPIRETSSLLVNMEDHLKSVATAKEQAAMNKDKKSEAKEVIPPAPVDMKQLQFDQAMSKVDELAKAKKYRDAISKLPLVADYPEKVDLIDAKRKEINGLALQGTMFDTSTVETA</sequence>
<dbReference type="Proteomes" id="UP000464577">
    <property type="component" value="Chromosome"/>
</dbReference>
<accession>A0A6P1W2T0</accession>
<dbReference type="NCBIfam" id="TIGR03741">
    <property type="entry name" value="PRTRC_E"/>
    <property type="match status" value="1"/>
</dbReference>
<organism evidence="2 3">
    <name type="scientific">Spirosoma endbachense</name>
    <dbReference type="NCBI Taxonomy" id="2666025"/>
    <lineage>
        <taxon>Bacteria</taxon>
        <taxon>Pseudomonadati</taxon>
        <taxon>Bacteroidota</taxon>
        <taxon>Cytophagia</taxon>
        <taxon>Cytophagales</taxon>
        <taxon>Cytophagaceae</taxon>
        <taxon>Spirosoma</taxon>
    </lineage>
</organism>
<feature type="domain" description="ParB-related ThiF-related cassette protein E" evidence="1">
    <location>
        <begin position="2"/>
        <end position="175"/>
    </location>
</feature>
<protein>
    <submittedName>
        <fullName evidence="2">PRTRC system protein E</fullName>
    </submittedName>
</protein>
<dbReference type="Pfam" id="PF19556">
    <property type="entry name" value="PRTRC_E"/>
    <property type="match status" value="1"/>
</dbReference>
<dbReference type="RefSeq" id="WP_162389599.1">
    <property type="nucleotide sequence ID" value="NZ_CP045997.1"/>
</dbReference>
<evidence type="ECO:0000313" key="3">
    <source>
        <dbReference type="Proteomes" id="UP000464577"/>
    </source>
</evidence>
<keyword evidence="3" id="KW-1185">Reference proteome</keyword>
<dbReference type="AlphaFoldDB" id="A0A6P1W2T0"/>
<gene>
    <name evidence="2" type="ORF">GJR95_31145</name>
</gene>
<proteinExistence type="predicted"/>
<name>A0A6P1W2T0_9BACT</name>
<dbReference type="EMBL" id="CP045997">
    <property type="protein sequence ID" value="QHV99194.1"/>
    <property type="molecule type" value="Genomic_DNA"/>
</dbReference>
<evidence type="ECO:0000259" key="1">
    <source>
        <dbReference type="Pfam" id="PF19556"/>
    </source>
</evidence>
<reference evidence="2 3" key="1">
    <citation type="submission" date="2019-11" db="EMBL/GenBank/DDBJ databases">
        <title>Spirosoma endbachense sp. nov., isolated from a natural salt meadow.</title>
        <authorList>
            <person name="Rojas J."/>
            <person name="Ambika Manirajan B."/>
            <person name="Ratering S."/>
            <person name="Suarez C."/>
            <person name="Geissler-Plaum R."/>
            <person name="Schnell S."/>
        </authorList>
    </citation>
    <scope>NUCLEOTIDE SEQUENCE [LARGE SCALE GENOMIC DNA]</scope>
    <source>
        <strain evidence="2 3">I-24</strain>
    </source>
</reference>
<dbReference type="KEGG" id="senf:GJR95_31145"/>
<dbReference type="InterPro" id="IPR022273">
    <property type="entry name" value="PRTRC_protein-E"/>
</dbReference>
<evidence type="ECO:0000313" key="2">
    <source>
        <dbReference type="EMBL" id="QHV99194.1"/>
    </source>
</evidence>